<gene>
    <name evidence="1" type="ORF">S06H3_64993</name>
</gene>
<dbReference type="Gene3D" id="3.40.50.150">
    <property type="entry name" value="Vaccinia Virus protein VP39"/>
    <property type="match status" value="1"/>
</dbReference>
<proteinExistence type="predicted"/>
<sequence>LVGCQELIWGGDRDCEHQWGNIIKGKEYGRHDTNDPTSTDFGGWANWDGGTGNQAGYFCSLCGAWEGAFGLEPTPKLYVQHTIEILREIRRVLRKDGVVFWNIGEGR</sequence>
<name>X1Q7S4_9ZZZZ</name>
<dbReference type="EMBL" id="BARV01043585">
    <property type="protein sequence ID" value="GAI64527.1"/>
    <property type="molecule type" value="Genomic_DNA"/>
</dbReference>
<feature type="non-terminal residue" evidence="1">
    <location>
        <position position="107"/>
    </location>
</feature>
<protein>
    <recommendedName>
        <fullName evidence="2">DNA methylase N-4/N-6 domain-containing protein</fullName>
    </recommendedName>
</protein>
<dbReference type="InterPro" id="IPR029063">
    <property type="entry name" value="SAM-dependent_MTases_sf"/>
</dbReference>
<dbReference type="AlphaFoldDB" id="X1Q7S4"/>
<evidence type="ECO:0000313" key="1">
    <source>
        <dbReference type="EMBL" id="GAI64527.1"/>
    </source>
</evidence>
<reference evidence="1" key="1">
    <citation type="journal article" date="2014" name="Front. Microbiol.">
        <title>High frequency of phylogenetically diverse reductive dehalogenase-homologous genes in deep subseafloor sedimentary metagenomes.</title>
        <authorList>
            <person name="Kawai M."/>
            <person name="Futagami T."/>
            <person name="Toyoda A."/>
            <person name="Takaki Y."/>
            <person name="Nishi S."/>
            <person name="Hori S."/>
            <person name="Arai W."/>
            <person name="Tsubouchi T."/>
            <person name="Morono Y."/>
            <person name="Uchiyama I."/>
            <person name="Ito T."/>
            <person name="Fujiyama A."/>
            <person name="Inagaki F."/>
            <person name="Takami H."/>
        </authorList>
    </citation>
    <scope>NUCLEOTIDE SEQUENCE</scope>
    <source>
        <strain evidence="1">Expedition CK06-06</strain>
    </source>
</reference>
<accession>X1Q7S4</accession>
<comment type="caution">
    <text evidence="1">The sequence shown here is derived from an EMBL/GenBank/DDBJ whole genome shotgun (WGS) entry which is preliminary data.</text>
</comment>
<feature type="non-terminal residue" evidence="1">
    <location>
        <position position="1"/>
    </location>
</feature>
<evidence type="ECO:0008006" key="2">
    <source>
        <dbReference type="Google" id="ProtNLM"/>
    </source>
</evidence>
<organism evidence="1">
    <name type="scientific">marine sediment metagenome</name>
    <dbReference type="NCBI Taxonomy" id="412755"/>
    <lineage>
        <taxon>unclassified sequences</taxon>
        <taxon>metagenomes</taxon>
        <taxon>ecological metagenomes</taxon>
    </lineage>
</organism>